<sequence length="260" mass="28695">MTYKDLIPELCQIATDAGLAILDIYKNCEGIEIIKKADDSPLTAADQASNAVICAGLEQLPIQYPIISEENKAVPFEVRKNYDYYWLVDPLDGTKEFIKRNGEFTVNIALVHAGKVVLGVVYAPVLDELYWAADGDGAFLKTNGETKAIHAPKFTMKDKGINVVCSRSHLNEETKAFIEQLDAPNLVSKGSSLKFLQLATGQAHLYPRVAPTMEWDTAAAQIVLEEAGGKVLQYNTTDAVIYNKENMLNPYFVAYANLVE</sequence>
<feature type="binding site" evidence="9">
    <location>
        <position position="216"/>
    </location>
    <ligand>
        <name>Mg(2+)</name>
        <dbReference type="ChEBI" id="CHEBI:18420"/>
        <label>2</label>
    </ligand>
</feature>
<comment type="function">
    <text evidence="9">Converts adenosine-3',5'-bisphosphate (PAP) to AMP.</text>
</comment>
<dbReference type="EMBL" id="AP026867">
    <property type="protein sequence ID" value="BDS13564.1"/>
    <property type="molecule type" value="Genomic_DNA"/>
</dbReference>
<dbReference type="HAMAP" id="MF_02095">
    <property type="entry name" value="CysQ"/>
    <property type="match status" value="1"/>
</dbReference>
<comment type="subcellular location">
    <subcellularLocation>
        <location evidence="9">Cell membrane</location>
        <topology evidence="9">Peripheral membrane protein</topology>
        <orientation evidence="9">Cytoplasmic side</orientation>
    </subcellularLocation>
</comment>
<dbReference type="AlphaFoldDB" id="A0A915YID3"/>
<feature type="binding site" evidence="9">
    <location>
        <position position="89"/>
    </location>
    <ligand>
        <name>Mg(2+)</name>
        <dbReference type="ChEBI" id="CHEBI:18420"/>
        <label>1</label>
    </ligand>
</feature>
<feature type="binding site" evidence="10">
    <location>
        <position position="89"/>
    </location>
    <ligand>
        <name>Mg(2+)</name>
        <dbReference type="ChEBI" id="CHEBI:18420"/>
        <label>1</label>
        <note>catalytic</note>
    </ligand>
</feature>
<evidence type="ECO:0000256" key="7">
    <source>
        <dbReference type="ARBA" id="ARBA00022842"/>
    </source>
</evidence>
<dbReference type="Pfam" id="PF00459">
    <property type="entry name" value="Inositol_P"/>
    <property type="match status" value="1"/>
</dbReference>
<feature type="binding site" evidence="9">
    <location>
        <position position="92"/>
    </location>
    <ligand>
        <name>Mg(2+)</name>
        <dbReference type="ChEBI" id="CHEBI:18420"/>
        <label>2</label>
    </ligand>
</feature>
<evidence type="ECO:0000256" key="1">
    <source>
        <dbReference type="ARBA" id="ARBA00001625"/>
    </source>
</evidence>
<dbReference type="PROSITE" id="PS00629">
    <property type="entry name" value="IMP_1"/>
    <property type="match status" value="1"/>
</dbReference>
<dbReference type="GO" id="GO:0000287">
    <property type="term" value="F:magnesium ion binding"/>
    <property type="evidence" value="ECO:0007669"/>
    <property type="project" value="UniProtKB-UniRule"/>
</dbReference>
<dbReference type="GO" id="GO:0008441">
    <property type="term" value="F:3'(2'),5'-bisphosphate nucleotidase activity"/>
    <property type="evidence" value="ECO:0007669"/>
    <property type="project" value="UniProtKB-UniRule"/>
</dbReference>
<feature type="binding site" evidence="9">
    <location>
        <position position="69"/>
    </location>
    <ligand>
        <name>Mg(2+)</name>
        <dbReference type="ChEBI" id="CHEBI:18420"/>
        <label>1</label>
    </ligand>
</feature>
<comment type="catalytic activity">
    <reaction evidence="1 9">
        <text>adenosine 3',5'-bisphosphate + H2O = AMP + phosphate</text>
        <dbReference type="Rhea" id="RHEA:10040"/>
        <dbReference type="ChEBI" id="CHEBI:15377"/>
        <dbReference type="ChEBI" id="CHEBI:43474"/>
        <dbReference type="ChEBI" id="CHEBI:58343"/>
        <dbReference type="ChEBI" id="CHEBI:456215"/>
        <dbReference type="EC" id="3.1.3.7"/>
    </reaction>
</comment>
<dbReference type="Proteomes" id="UP001060919">
    <property type="component" value="Chromosome"/>
</dbReference>
<organism evidence="11 12">
    <name type="scientific">Aureispira anguillae</name>
    <dbReference type="NCBI Taxonomy" id="2864201"/>
    <lineage>
        <taxon>Bacteria</taxon>
        <taxon>Pseudomonadati</taxon>
        <taxon>Bacteroidota</taxon>
        <taxon>Saprospiria</taxon>
        <taxon>Saprospirales</taxon>
        <taxon>Saprospiraceae</taxon>
        <taxon>Aureispira</taxon>
    </lineage>
</organism>
<comment type="similarity">
    <text evidence="2 9">Belongs to the inositol monophosphatase superfamily. CysQ family.</text>
</comment>
<keyword evidence="3 9" id="KW-1003">Cell membrane</keyword>
<dbReference type="GO" id="GO:0046854">
    <property type="term" value="P:phosphatidylinositol phosphate biosynthetic process"/>
    <property type="evidence" value="ECO:0007669"/>
    <property type="project" value="InterPro"/>
</dbReference>
<keyword evidence="12" id="KW-1185">Reference proteome</keyword>
<feature type="binding site" evidence="10">
    <location>
        <position position="91"/>
    </location>
    <ligand>
        <name>Mg(2+)</name>
        <dbReference type="ChEBI" id="CHEBI:18420"/>
        <label>1</label>
        <note>catalytic</note>
    </ligand>
</feature>
<evidence type="ECO:0000256" key="9">
    <source>
        <dbReference type="HAMAP-Rule" id="MF_02095"/>
    </source>
</evidence>
<keyword evidence="4" id="KW-0997">Cell inner membrane</keyword>
<dbReference type="InterPro" id="IPR050725">
    <property type="entry name" value="CysQ/Inositol_MonoPase"/>
</dbReference>
<feature type="binding site" evidence="9">
    <location>
        <position position="91"/>
    </location>
    <ligand>
        <name>Mg(2+)</name>
        <dbReference type="ChEBI" id="CHEBI:18420"/>
        <label>1</label>
    </ligand>
</feature>
<dbReference type="GO" id="GO:0005886">
    <property type="term" value="C:plasma membrane"/>
    <property type="evidence" value="ECO:0007669"/>
    <property type="project" value="UniProtKB-SubCell"/>
</dbReference>
<dbReference type="EC" id="3.1.3.7" evidence="9"/>
<proteinExistence type="inferred from homology"/>
<dbReference type="RefSeq" id="WP_264788830.1">
    <property type="nucleotide sequence ID" value="NZ_AP026867.1"/>
</dbReference>
<evidence type="ECO:0000313" key="11">
    <source>
        <dbReference type="EMBL" id="BDS13564.1"/>
    </source>
</evidence>
<dbReference type="GO" id="GO:0050427">
    <property type="term" value="P:3'-phosphoadenosine 5'-phosphosulfate metabolic process"/>
    <property type="evidence" value="ECO:0007669"/>
    <property type="project" value="TreeGrafter"/>
</dbReference>
<reference evidence="11" key="1">
    <citation type="submission" date="2022-09" db="EMBL/GenBank/DDBJ databases">
        <title>Aureispira anguillicida sp. nov., isolated from Leptocephalus of Japanese eel Anguilla japonica.</title>
        <authorList>
            <person name="Yuasa K."/>
            <person name="Mekata T."/>
            <person name="Ikunari K."/>
        </authorList>
    </citation>
    <scope>NUCLEOTIDE SEQUENCE</scope>
    <source>
        <strain evidence="11">EL160426</strain>
    </source>
</reference>
<evidence type="ECO:0000256" key="10">
    <source>
        <dbReference type="PIRSR" id="PIRSR600760-2"/>
    </source>
</evidence>
<feature type="binding site" evidence="10">
    <location>
        <position position="92"/>
    </location>
    <ligand>
        <name>Mg(2+)</name>
        <dbReference type="ChEBI" id="CHEBI:18420"/>
        <label>1</label>
        <note>catalytic</note>
    </ligand>
</feature>
<dbReference type="Gene3D" id="3.30.540.10">
    <property type="entry name" value="Fructose-1,6-Bisphosphatase, subunit A, domain 1"/>
    <property type="match status" value="1"/>
</dbReference>
<keyword evidence="8 9" id="KW-0472">Membrane</keyword>
<evidence type="ECO:0000256" key="5">
    <source>
        <dbReference type="ARBA" id="ARBA00022723"/>
    </source>
</evidence>
<feature type="binding site" evidence="9">
    <location>
        <position position="69"/>
    </location>
    <ligand>
        <name>substrate</name>
    </ligand>
</feature>
<dbReference type="GO" id="GO:0000103">
    <property type="term" value="P:sulfate assimilation"/>
    <property type="evidence" value="ECO:0007669"/>
    <property type="project" value="TreeGrafter"/>
</dbReference>
<dbReference type="PANTHER" id="PTHR43028:SF5">
    <property type="entry name" value="3'(2'),5'-BISPHOSPHATE NUCLEOTIDASE 1"/>
    <property type="match status" value="1"/>
</dbReference>
<keyword evidence="5 9" id="KW-0479">Metal-binding</keyword>
<accession>A0A915YID3</accession>
<dbReference type="PROSITE" id="PS00630">
    <property type="entry name" value="IMP_2"/>
    <property type="match status" value="1"/>
</dbReference>
<keyword evidence="6 9" id="KW-0378">Hydrolase</keyword>
<feature type="binding site" evidence="9">
    <location>
        <position position="216"/>
    </location>
    <ligand>
        <name>substrate</name>
    </ligand>
</feature>
<feature type="binding site" evidence="9">
    <location>
        <position position="89"/>
    </location>
    <ligand>
        <name>Mg(2+)</name>
        <dbReference type="ChEBI" id="CHEBI:18420"/>
        <label>2</label>
    </ligand>
</feature>
<dbReference type="SUPFAM" id="SSF56655">
    <property type="entry name" value="Carbohydrate phosphatase"/>
    <property type="match status" value="1"/>
</dbReference>
<dbReference type="InterPro" id="IPR006240">
    <property type="entry name" value="CysQ"/>
</dbReference>
<keyword evidence="7 9" id="KW-0460">Magnesium</keyword>
<feature type="binding site" evidence="9">
    <location>
        <begin position="91"/>
        <end position="94"/>
    </location>
    <ligand>
        <name>substrate</name>
    </ligand>
</feature>
<dbReference type="PANTHER" id="PTHR43028">
    <property type="entry name" value="3'(2'),5'-BISPHOSPHATE NUCLEOTIDASE 1"/>
    <property type="match status" value="1"/>
</dbReference>
<evidence type="ECO:0000313" key="12">
    <source>
        <dbReference type="Proteomes" id="UP001060919"/>
    </source>
</evidence>
<dbReference type="CDD" id="cd01638">
    <property type="entry name" value="CysQ"/>
    <property type="match status" value="1"/>
</dbReference>
<dbReference type="Gene3D" id="3.40.190.80">
    <property type="match status" value="1"/>
</dbReference>
<evidence type="ECO:0000256" key="2">
    <source>
        <dbReference type="ARBA" id="ARBA00005289"/>
    </source>
</evidence>
<dbReference type="InterPro" id="IPR000760">
    <property type="entry name" value="Inositol_monophosphatase-like"/>
</dbReference>
<dbReference type="KEGG" id="aup:AsAng_0043030"/>
<dbReference type="InterPro" id="IPR020583">
    <property type="entry name" value="Inositol_monoP_metal-BS"/>
</dbReference>
<dbReference type="NCBIfam" id="TIGR01331">
    <property type="entry name" value="bisphos_cysQ"/>
    <property type="match status" value="1"/>
</dbReference>
<feature type="binding site" evidence="10">
    <location>
        <position position="69"/>
    </location>
    <ligand>
        <name>Mg(2+)</name>
        <dbReference type="ChEBI" id="CHEBI:18420"/>
        <label>1</label>
        <note>catalytic</note>
    </ligand>
</feature>
<gene>
    <name evidence="9" type="primary">cysQ</name>
    <name evidence="11" type="ORF">AsAng_0043030</name>
</gene>
<evidence type="ECO:0000256" key="8">
    <source>
        <dbReference type="ARBA" id="ARBA00023136"/>
    </source>
</evidence>
<dbReference type="InterPro" id="IPR020550">
    <property type="entry name" value="Inositol_monophosphatase_CS"/>
</dbReference>
<protein>
    <recommendedName>
        <fullName evidence="9">3'(2'),5'-bisphosphate nucleotidase CysQ</fullName>
        <ecNumber evidence="9">3.1.3.7</ecNumber>
    </recommendedName>
    <alternativeName>
        <fullName evidence="9">3'(2'),5-bisphosphonucleoside 3'(2')-phosphohydrolase</fullName>
    </alternativeName>
    <alternativeName>
        <fullName evidence="9">3'-phosphoadenosine 5'-phosphate phosphatase</fullName>
        <shortName evidence="9">PAP phosphatase</shortName>
    </alternativeName>
</protein>
<evidence type="ECO:0000256" key="3">
    <source>
        <dbReference type="ARBA" id="ARBA00022475"/>
    </source>
</evidence>
<name>A0A915YID3_9BACT</name>
<evidence type="ECO:0000256" key="6">
    <source>
        <dbReference type="ARBA" id="ARBA00022801"/>
    </source>
</evidence>
<feature type="binding site" evidence="10">
    <location>
        <position position="216"/>
    </location>
    <ligand>
        <name>Mg(2+)</name>
        <dbReference type="ChEBI" id="CHEBI:18420"/>
        <label>1</label>
        <note>catalytic</note>
    </ligand>
</feature>
<evidence type="ECO:0000256" key="4">
    <source>
        <dbReference type="ARBA" id="ARBA00022519"/>
    </source>
</evidence>
<comment type="cofactor">
    <cofactor evidence="9 10">
        <name>Mg(2+)</name>
        <dbReference type="ChEBI" id="CHEBI:18420"/>
    </cofactor>
</comment>